<organism evidence="2 3">
    <name type="scientific">Ephemerocybe angulata</name>
    <dbReference type="NCBI Taxonomy" id="980116"/>
    <lineage>
        <taxon>Eukaryota</taxon>
        <taxon>Fungi</taxon>
        <taxon>Dikarya</taxon>
        <taxon>Basidiomycota</taxon>
        <taxon>Agaricomycotina</taxon>
        <taxon>Agaricomycetes</taxon>
        <taxon>Agaricomycetidae</taxon>
        <taxon>Agaricales</taxon>
        <taxon>Agaricineae</taxon>
        <taxon>Psathyrellaceae</taxon>
        <taxon>Ephemerocybe</taxon>
    </lineage>
</organism>
<evidence type="ECO:0000256" key="1">
    <source>
        <dbReference type="SAM" id="MobiDB-lite"/>
    </source>
</evidence>
<gene>
    <name evidence="2" type="ORF">DFP72DRAFT_1176579</name>
</gene>
<feature type="compositionally biased region" description="Low complexity" evidence="1">
    <location>
        <begin position="1"/>
        <end position="31"/>
    </location>
</feature>
<dbReference type="AlphaFoldDB" id="A0A8H6LXP6"/>
<keyword evidence="3" id="KW-1185">Reference proteome</keyword>
<evidence type="ECO:0000313" key="2">
    <source>
        <dbReference type="EMBL" id="KAF6744966.1"/>
    </source>
</evidence>
<reference evidence="2 3" key="1">
    <citation type="submission" date="2020-07" db="EMBL/GenBank/DDBJ databases">
        <title>Comparative genomics of pyrophilous fungi reveals a link between fire events and developmental genes.</title>
        <authorList>
            <consortium name="DOE Joint Genome Institute"/>
            <person name="Steindorff A.S."/>
            <person name="Carver A."/>
            <person name="Calhoun S."/>
            <person name="Stillman K."/>
            <person name="Liu H."/>
            <person name="Lipzen A."/>
            <person name="Pangilinan J."/>
            <person name="Labutti K."/>
            <person name="Bruns T.D."/>
            <person name="Grigoriev I.V."/>
        </authorList>
    </citation>
    <scope>NUCLEOTIDE SEQUENCE [LARGE SCALE GENOMIC DNA]</scope>
    <source>
        <strain evidence="2 3">CBS 144469</strain>
    </source>
</reference>
<proteinExistence type="predicted"/>
<name>A0A8H6LXP6_9AGAR</name>
<feature type="region of interest" description="Disordered" evidence="1">
    <location>
        <begin position="1"/>
        <end position="48"/>
    </location>
</feature>
<dbReference type="EMBL" id="JACGCI010000112">
    <property type="protein sequence ID" value="KAF6744966.1"/>
    <property type="molecule type" value="Genomic_DNA"/>
</dbReference>
<sequence>MDKATKAITAPAGTATATAAAVTAPTSTPGSSAGGDQRSPNVQPDQGARCSAHMLNILATVASWDVSDTTDSTYSLEIE</sequence>
<evidence type="ECO:0000313" key="3">
    <source>
        <dbReference type="Proteomes" id="UP000521943"/>
    </source>
</evidence>
<dbReference type="Proteomes" id="UP000521943">
    <property type="component" value="Unassembled WGS sequence"/>
</dbReference>
<accession>A0A8H6LXP6</accession>
<comment type="caution">
    <text evidence="2">The sequence shown here is derived from an EMBL/GenBank/DDBJ whole genome shotgun (WGS) entry which is preliminary data.</text>
</comment>
<protein>
    <submittedName>
        <fullName evidence="2">Uncharacterized protein</fullName>
    </submittedName>
</protein>